<dbReference type="EMBL" id="CP022530">
    <property type="protein sequence ID" value="ASP39132.1"/>
    <property type="molecule type" value="Genomic_DNA"/>
</dbReference>
<name>A0A222FKE9_9GAMM</name>
<dbReference type="Proteomes" id="UP000202440">
    <property type="component" value="Chromosome"/>
</dbReference>
<protein>
    <recommendedName>
        <fullName evidence="4">Tat pathway signal protein</fullName>
    </recommendedName>
</protein>
<keyword evidence="1" id="KW-0732">Signal</keyword>
<dbReference type="AlphaFoldDB" id="A0A222FKE9"/>
<organism evidence="2 3">
    <name type="scientific">Bacterioplanes sanyensis</name>
    <dbReference type="NCBI Taxonomy" id="1249553"/>
    <lineage>
        <taxon>Bacteria</taxon>
        <taxon>Pseudomonadati</taxon>
        <taxon>Pseudomonadota</taxon>
        <taxon>Gammaproteobacteria</taxon>
        <taxon>Oceanospirillales</taxon>
        <taxon>Oceanospirillaceae</taxon>
        <taxon>Bacterioplanes</taxon>
    </lineage>
</organism>
<accession>A0A222FKE9</accession>
<dbReference type="Pfam" id="PF07394">
    <property type="entry name" value="DUF1501"/>
    <property type="match status" value="1"/>
</dbReference>
<evidence type="ECO:0000256" key="1">
    <source>
        <dbReference type="SAM" id="SignalP"/>
    </source>
</evidence>
<dbReference type="PANTHER" id="PTHR43737">
    <property type="entry name" value="BLL7424 PROTEIN"/>
    <property type="match status" value="1"/>
</dbReference>
<evidence type="ECO:0008006" key="4">
    <source>
        <dbReference type="Google" id="ProtNLM"/>
    </source>
</evidence>
<gene>
    <name evidence="2" type="ORF">CHH28_10765</name>
</gene>
<dbReference type="RefSeq" id="WP_094060313.1">
    <property type="nucleotide sequence ID" value="NZ_CP022530.1"/>
</dbReference>
<dbReference type="InterPro" id="IPR010869">
    <property type="entry name" value="DUF1501"/>
</dbReference>
<feature type="chain" id="PRO_5011990717" description="Tat pathway signal protein" evidence="1">
    <location>
        <begin position="35"/>
        <end position="445"/>
    </location>
</feature>
<dbReference type="KEGG" id="bsan:CHH28_10765"/>
<sequence>MKRRDFIQRLVALSGTSTLLGAGTSLAMMEKAFAASSTQFNDHKSLVCVFLHGGNDCSNMIVPTDNAGYADYQTHRSGIAIGQQSLHALNGTEYGFHPAMGNLAARFNSGQLAVVNSVGALVEPATKTQIQNHQVALPASLFAHNHQQHFWHTLGPIEVTGDATGWGGRMADLFASSQPTVPASLLVADGAPWLNGQSTSPYATGLDGINRLNYQHANNDRRAALQRLLSSGDQSVMGRQLQHSINQTVGTTDQLATAFSQSAQPGFQASNDFERKLRTAAQGILARQQLGAKRQLFMITLGGFDTHGNQLEAQNGLLSLLNGGLEKFQAEMDAQGLADSVTLFTASDFGRTMTVNGNGTDHAWASQCLVMGGAVNGGQFHGTMHDTTPGGSADATKSGTGRFIPNYSVDQYAATLAQWMGLSASECLDVFPHLVNFNEKNLAFI</sequence>
<proteinExistence type="predicted"/>
<reference evidence="2 3" key="1">
    <citation type="submission" date="2017-07" db="EMBL/GenBank/DDBJ databases">
        <title>Annotated genome sequence of Bacterioplanes sanyensis isolated from Red Sea.</title>
        <authorList>
            <person name="Rehman Z.U."/>
        </authorList>
    </citation>
    <scope>NUCLEOTIDE SEQUENCE [LARGE SCALE GENOMIC DNA]</scope>
    <source>
        <strain evidence="2 3">NV9</strain>
    </source>
</reference>
<dbReference type="OrthoDB" id="9779968at2"/>
<feature type="signal peptide" evidence="1">
    <location>
        <begin position="1"/>
        <end position="34"/>
    </location>
</feature>
<dbReference type="PANTHER" id="PTHR43737:SF1">
    <property type="entry name" value="DUF1501 DOMAIN-CONTAINING PROTEIN"/>
    <property type="match status" value="1"/>
</dbReference>
<keyword evidence="3" id="KW-1185">Reference proteome</keyword>
<evidence type="ECO:0000313" key="3">
    <source>
        <dbReference type="Proteomes" id="UP000202440"/>
    </source>
</evidence>
<evidence type="ECO:0000313" key="2">
    <source>
        <dbReference type="EMBL" id="ASP39132.1"/>
    </source>
</evidence>